<dbReference type="OrthoDB" id="2318742at2"/>
<reference evidence="1 2" key="1">
    <citation type="journal article" date="2015" name="Genome Announc.">
        <title>Expanding the biotechnology potential of lactobacilli through comparative genomics of 213 strains and associated genera.</title>
        <authorList>
            <person name="Sun Z."/>
            <person name="Harris H.M."/>
            <person name="McCann A."/>
            <person name="Guo C."/>
            <person name="Argimon S."/>
            <person name="Zhang W."/>
            <person name="Yang X."/>
            <person name="Jeffery I.B."/>
            <person name="Cooney J.C."/>
            <person name="Kagawa T.F."/>
            <person name="Liu W."/>
            <person name="Song Y."/>
            <person name="Salvetti E."/>
            <person name="Wrobel A."/>
            <person name="Rasinkangas P."/>
            <person name="Parkhill J."/>
            <person name="Rea M.C."/>
            <person name="O'Sullivan O."/>
            <person name="Ritari J."/>
            <person name="Douillard F.P."/>
            <person name="Paul Ross R."/>
            <person name="Yang R."/>
            <person name="Briner A.E."/>
            <person name="Felis G.E."/>
            <person name="de Vos W.M."/>
            <person name="Barrangou R."/>
            <person name="Klaenhammer T.R."/>
            <person name="Caufield P.W."/>
            <person name="Cui Y."/>
            <person name="Zhang H."/>
            <person name="O'Toole P.W."/>
        </authorList>
    </citation>
    <scope>NUCLEOTIDE SEQUENCE [LARGE SCALE GENOMIC DNA]</scope>
    <source>
        <strain evidence="1 2">NBRC 103219</strain>
    </source>
</reference>
<evidence type="ECO:0000313" key="1">
    <source>
        <dbReference type="EMBL" id="KRO02612.1"/>
    </source>
</evidence>
<proteinExistence type="predicted"/>
<name>A0A0R2LLB6_9LACO</name>
<dbReference type="EMBL" id="JQCN01000001">
    <property type="protein sequence ID" value="KRO02612.1"/>
    <property type="molecule type" value="Genomic_DNA"/>
</dbReference>
<evidence type="ECO:0000313" key="2">
    <source>
        <dbReference type="Proteomes" id="UP000051886"/>
    </source>
</evidence>
<accession>A0A0R2LLB6</accession>
<sequence length="78" mass="9053">MNNLKYQANFGDFDVYVDENNACALKKYHPEVAAVGEAYTLSGQDLKTLLFECHKVNEVENQTERNEHKMFVEREILV</sequence>
<keyword evidence="2" id="KW-1185">Reference proteome</keyword>
<dbReference type="Proteomes" id="UP000051886">
    <property type="component" value="Unassembled WGS sequence"/>
</dbReference>
<comment type="caution">
    <text evidence="1">The sequence shown here is derived from an EMBL/GenBank/DDBJ whole genome shotgun (WGS) entry which is preliminary data.</text>
</comment>
<protein>
    <submittedName>
        <fullName evidence="1">Uncharacterized protein</fullName>
    </submittedName>
</protein>
<organism evidence="1 2">
    <name type="scientific">Ligilactobacillus pobuzihii</name>
    <dbReference type="NCBI Taxonomy" id="449659"/>
    <lineage>
        <taxon>Bacteria</taxon>
        <taxon>Bacillati</taxon>
        <taxon>Bacillota</taxon>
        <taxon>Bacilli</taxon>
        <taxon>Lactobacillales</taxon>
        <taxon>Lactobacillaceae</taxon>
        <taxon>Ligilactobacillus</taxon>
    </lineage>
</organism>
<dbReference type="PATRIC" id="fig|449659.4.peg.36"/>
<dbReference type="RefSeq" id="WP_017868017.1">
    <property type="nucleotide sequence ID" value="NZ_BJYB01000001.1"/>
</dbReference>
<gene>
    <name evidence="1" type="ORF">IV66_GL000036</name>
</gene>
<dbReference type="AlphaFoldDB" id="A0A0R2LLB6"/>